<dbReference type="EMBL" id="CP069045">
    <property type="protein sequence ID" value="QRD07598.1"/>
    <property type="molecule type" value="Genomic_DNA"/>
</dbReference>
<reference evidence="2" key="1">
    <citation type="journal article" date="2021" name="BMC Genomics">
        <title>Chromosome-level genome assembly and manually-curated proteome of model necrotroph Parastagonospora nodorum Sn15 reveals a genome-wide trove of candidate effector homologs, and redundancy of virulence-related functions within an accessory chromosome.</title>
        <authorList>
            <person name="Bertazzoni S."/>
            <person name="Jones D.A.B."/>
            <person name="Phan H.T."/>
            <person name="Tan K.-C."/>
            <person name="Hane J.K."/>
        </authorList>
    </citation>
    <scope>NUCLEOTIDE SEQUENCE [LARGE SCALE GENOMIC DNA]</scope>
    <source>
        <strain evidence="2">SN15 / ATCC MYA-4574 / FGSC 10173)</strain>
    </source>
</reference>
<accession>A0A7U2ID43</accession>
<name>A0A7U2ID43_PHANO</name>
<proteinExistence type="predicted"/>
<dbReference type="Proteomes" id="UP000663193">
    <property type="component" value="Chromosome 23"/>
</dbReference>
<dbReference type="KEGG" id="pno:SNOG_16280"/>
<dbReference type="RefSeq" id="XP_001806404.1">
    <property type="nucleotide sequence ID" value="XM_001806352.1"/>
</dbReference>
<organism evidence="1 2">
    <name type="scientific">Phaeosphaeria nodorum (strain SN15 / ATCC MYA-4574 / FGSC 10173)</name>
    <name type="common">Glume blotch fungus</name>
    <name type="synonym">Parastagonospora nodorum</name>
    <dbReference type="NCBI Taxonomy" id="321614"/>
    <lineage>
        <taxon>Eukaryota</taxon>
        <taxon>Fungi</taxon>
        <taxon>Dikarya</taxon>
        <taxon>Ascomycota</taxon>
        <taxon>Pezizomycotina</taxon>
        <taxon>Dothideomycetes</taxon>
        <taxon>Pleosporomycetidae</taxon>
        <taxon>Pleosporales</taxon>
        <taxon>Pleosporineae</taxon>
        <taxon>Phaeosphaeriaceae</taxon>
        <taxon>Parastagonospora</taxon>
    </lineage>
</organism>
<keyword evidence="2" id="KW-1185">Reference proteome</keyword>
<dbReference type="VEuPathDB" id="FungiDB:JI435_162800"/>
<protein>
    <submittedName>
        <fullName evidence="1">Uncharacterized protein</fullName>
    </submittedName>
</protein>
<sequence>MPCMIARHASPNKQPGLEGCALRSSTASVDQVLEHCRFLRDEAPTGAGLVARGDGKVSISEGRAWRARRASARRYAMLGARRDALRLACHGELMHGTRILEAANDDSDNMITSQADVHQVDETLAPNALRPFLSHALAALISYNVLTTKKLNGNPSSDNS</sequence>
<dbReference type="AlphaFoldDB" id="A0A7U2ID43"/>
<evidence type="ECO:0000313" key="2">
    <source>
        <dbReference type="Proteomes" id="UP000663193"/>
    </source>
</evidence>
<evidence type="ECO:0000313" key="1">
    <source>
        <dbReference type="EMBL" id="QRD07598.1"/>
    </source>
</evidence>
<gene>
    <name evidence="1" type="ORF">JI435_162800</name>
</gene>